<feature type="compositionally biased region" description="Polar residues" evidence="1">
    <location>
        <begin position="65"/>
        <end position="83"/>
    </location>
</feature>
<protein>
    <submittedName>
        <fullName evidence="2">Uncharacterized protein</fullName>
    </submittedName>
</protein>
<feature type="region of interest" description="Disordered" evidence="1">
    <location>
        <begin position="1"/>
        <end position="83"/>
    </location>
</feature>
<evidence type="ECO:0000313" key="3">
    <source>
        <dbReference type="Proteomes" id="UP001595075"/>
    </source>
</evidence>
<name>A0ABR4CBL3_9HELO</name>
<feature type="non-terminal residue" evidence="2">
    <location>
        <position position="83"/>
    </location>
</feature>
<evidence type="ECO:0000313" key="2">
    <source>
        <dbReference type="EMBL" id="KAL2067323.1"/>
    </source>
</evidence>
<organism evidence="2 3">
    <name type="scientific">Oculimacula yallundae</name>
    <dbReference type="NCBI Taxonomy" id="86028"/>
    <lineage>
        <taxon>Eukaryota</taxon>
        <taxon>Fungi</taxon>
        <taxon>Dikarya</taxon>
        <taxon>Ascomycota</taxon>
        <taxon>Pezizomycotina</taxon>
        <taxon>Leotiomycetes</taxon>
        <taxon>Helotiales</taxon>
        <taxon>Ploettnerulaceae</taxon>
        <taxon>Oculimacula</taxon>
    </lineage>
</organism>
<reference evidence="2 3" key="1">
    <citation type="journal article" date="2024" name="Commun. Biol.">
        <title>Comparative genomic analysis of thermophilic fungi reveals convergent evolutionary adaptations and gene losses.</title>
        <authorList>
            <person name="Steindorff A.S."/>
            <person name="Aguilar-Pontes M.V."/>
            <person name="Robinson A.J."/>
            <person name="Andreopoulos B."/>
            <person name="LaButti K."/>
            <person name="Kuo A."/>
            <person name="Mondo S."/>
            <person name="Riley R."/>
            <person name="Otillar R."/>
            <person name="Haridas S."/>
            <person name="Lipzen A."/>
            <person name="Grimwood J."/>
            <person name="Schmutz J."/>
            <person name="Clum A."/>
            <person name="Reid I.D."/>
            <person name="Moisan M.C."/>
            <person name="Butler G."/>
            <person name="Nguyen T.T.M."/>
            <person name="Dewar K."/>
            <person name="Conant G."/>
            <person name="Drula E."/>
            <person name="Henrissat B."/>
            <person name="Hansel C."/>
            <person name="Singer S."/>
            <person name="Hutchinson M.I."/>
            <person name="de Vries R.P."/>
            <person name="Natvig D.O."/>
            <person name="Powell A.J."/>
            <person name="Tsang A."/>
            <person name="Grigoriev I.V."/>
        </authorList>
    </citation>
    <scope>NUCLEOTIDE SEQUENCE [LARGE SCALE GENOMIC DNA]</scope>
    <source>
        <strain evidence="2 3">CBS 494.80</strain>
    </source>
</reference>
<evidence type="ECO:0000256" key="1">
    <source>
        <dbReference type="SAM" id="MobiDB-lite"/>
    </source>
</evidence>
<comment type="caution">
    <text evidence="2">The sequence shown here is derived from an EMBL/GenBank/DDBJ whole genome shotgun (WGS) entry which is preliminary data.</text>
</comment>
<proteinExistence type="predicted"/>
<feature type="compositionally biased region" description="Polar residues" evidence="1">
    <location>
        <begin position="1"/>
        <end position="20"/>
    </location>
</feature>
<dbReference type="Proteomes" id="UP001595075">
    <property type="component" value="Unassembled WGS sequence"/>
</dbReference>
<accession>A0ABR4CBL3</accession>
<gene>
    <name evidence="2" type="ORF">VTL71DRAFT_1747</name>
</gene>
<sequence length="83" mass="8856">MTTSSNLLKSSNPFPQSLNSHPLYLPSSPHCLVATPPPSCPTSGWQTEPNSSRSFPPPRPIGQVQVGQLSSPQSSKRTGRTVT</sequence>
<dbReference type="EMBL" id="JAZHXI010000010">
    <property type="protein sequence ID" value="KAL2067323.1"/>
    <property type="molecule type" value="Genomic_DNA"/>
</dbReference>
<keyword evidence="3" id="KW-1185">Reference proteome</keyword>